<name>A0A3N0V3K1_9PROT</name>
<protein>
    <submittedName>
        <fullName evidence="2">DUF4440 domain-containing protein</fullName>
    </submittedName>
</protein>
<organism evidence="2 3">
    <name type="scientific">Pseudomethylobacillus aquaticus</name>
    <dbReference type="NCBI Taxonomy" id="2676064"/>
    <lineage>
        <taxon>Bacteria</taxon>
        <taxon>Pseudomonadati</taxon>
        <taxon>Pseudomonadota</taxon>
        <taxon>Betaproteobacteria</taxon>
        <taxon>Nitrosomonadales</taxon>
        <taxon>Methylophilaceae</taxon>
        <taxon>Pseudomethylobacillus</taxon>
    </lineage>
</organism>
<dbReference type="EMBL" id="RJVP01000002">
    <property type="protein sequence ID" value="ROH87048.1"/>
    <property type="molecule type" value="Genomic_DNA"/>
</dbReference>
<proteinExistence type="predicted"/>
<dbReference type="InterPro" id="IPR027843">
    <property type="entry name" value="DUF4440"/>
</dbReference>
<comment type="caution">
    <text evidence="2">The sequence shown here is derived from an EMBL/GenBank/DDBJ whole genome shotgun (WGS) entry which is preliminary data.</text>
</comment>
<evidence type="ECO:0000313" key="3">
    <source>
        <dbReference type="Proteomes" id="UP000275137"/>
    </source>
</evidence>
<dbReference type="Pfam" id="PF14534">
    <property type="entry name" value="DUF4440"/>
    <property type="match status" value="1"/>
</dbReference>
<dbReference type="InterPro" id="IPR032710">
    <property type="entry name" value="NTF2-like_dom_sf"/>
</dbReference>
<dbReference type="Proteomes" id="UP000275137">
    <property type="component" value="Unassembled WGS sequence"/>
</dbReference>
<feature type="domain" description="DUF4440" evidence="1">
    <location>
        <begin position="18"/>
        <end position="124"/>
    </location>
</feature>
<accession>A0A3N0V3K1</accession>
<reference evidence="2 3" key="1">
    <citation type="submission" date="2018-10" db="EMBL/GenBank/DDBJ databases">
        <authorList>
            <person name="Chen W.-M."/>
        </authorList>
    </citation>
    <scope>NUCLEOTIDE SEQUENCE [LARGE SCALE GENOMIC DNA]</scope>
    <source>
        <strain evidence="2 3">H-5</strain>
    </source>
</reference>
<dbReference type="SUPFAM" id="SSF54427">
    <property type="entry name" value="NTF2-like"/>
    <property type="match status" value="1"/>
</dbReference>
<sequence>MKIDNGNVELQAQFSEMNAQWDAAFNSQQATLVASFYDDEATVLPAGAAQVSCGKSILEFWTNTLAQGIVDHKIELIEAGGDEQFAFQRGLWSAAAVDAQGQRQQFSGNLHLLYRKQPEGGWKIFTHIWN</sequence>
<keyword evidence="3" id="KW-1185">Reference proteome</keyword>
<dbReference type="AlphaFoldDB" id="A0A3N0V3K1"/>
<dbReference type="RefSeq" id="WP_123236853.1">
    <property type="nucleotide sequence ID" value="NZ_RJVP01000002.1"/>
</dbReference>
<gene>
    <name evidence="2" type="ORF">ED236_05000</name>
</gene>
<evidence type="ECO:0000259" key="1">
    <source>
        <dbReference type="Pfam" id="PF14534"/>
    </source>
</evidence>
<dbReference type="Gene3D" id="3.10.450.50">
    <property type="match status" value="1"/>
</dbReference>
<evidence type="ECO:0000313" key="2">
    <source>
        <dbReference type="EMBL" id="ROH87048.1"/>
    </source>
</evidence>